<dbReference type="GO" id="GO:0030422">
    <property type="term" value="P:siRNA processing"/>
    <property type="evidence" value="ECO:0007669"/>
    <property type="project" value="TreeGrafter"/>
</dbReference>
<evidence type="ECO:0000256" key="10">
    <source>
        <dbReference type="ARBA" id="ARBA00023158"/>
    </source>
</evidence>
<evidence type="ECO:0000256" key="7">
    <source>
        <dbReference type="ARBA" id="ARBA00022723"/>
    </source>
</evidence>
<evidence type="ECO:0000256" key="11">
    <source>
        <dbReference type="ARBA" id="ARBA00035025"/>
    </source>
</evidence>
<keyword evidence="10" id="KW-0943">RNA-mediated gene silencing</keyword>
<dbReference type="InterPro" id="IPR029063">
    <property type="entry name" value="SAM-dependent_MTases_sf"/>
</dbReference>
<dbReference type="SUPFAM" id="SSF53335">
    <property type="entry name" value="S-adenosyl-L-methionine-dependent methyltransferases"/>
    <property type="match status" value="1"/>
</dbReference>
<dbReference type="Pfam" id="PF22032">
    <property type="entry name" value="Hen1_N"/>
    <property type="match status" value="1"/>
</dbReference>
<comment type="catalytic activity">
    <reaction evidence="12">
        <text>small RNA 3'-end nucleotide + S-adenosyl-L-methionine = small RNA 3'-end 2'-O-methylnucleotide + S-adenosyl-L-homocysteine + H(+)</text>
        <dbReference type="Rhea" id="RHEA:37887"/>
        <dbReference type="Rhea" id="RHEA-COMP:10415"/>
        <dbReference type="Rhea" id="RHEA-COMP:10416"/>
        <dbReference type="ChEBI" id="CHEBI:15378"/>
        <dbReference type="ChEBI" id="CHEBI:57856"/>
        <dbReference type="ChEBI" id="CHEBI:59789"/>
        <dbReference type="ChEBI" id="CHEBI:74896"/>
        <dbReference type="ChEBI" id="CHEBI:74898"/>
        <dbReference type="EC" id="2.1.1.386"/>
    </reaction>
</comment>
<dbReference type="Gene3D" id="3.40.50.150">
    <property type="entry name" value="Vaccinia Virus protein VP39"/>
    <property type="match status" value="1"/>
</dbReference>
<evidence type="ECO:0000256" key="6">
    <source>
        <dbReference type="ARBA" id="ARBA00022691"/>
    </source>
</evidence>
<dbReference type="RefSeq" id="WP_108994028.1">
    <property type="nucleotide sequence ID" value="NZ_BDQX01000208.1"/>
</dbReference>
<name>A0A2R5EUA7_9BACL</name>
<comment type="similarity">
    <text evidence="2">Belongs to the methyltransferase superfamily. HEN1 family.</text>
</comment>
<dbReference type="Proteomes" id="UP000245202">
    <property type="component" value="Unassembled WGS sequence"/>
</dbReference>
<comment type="caution">
    <text evidence="15">The sequence shown here is derived from an EMBL/GenBank/DDBJ whole genome shotgun (WGS) entry which is preliminary data.</text>
</comment>
<keyword evidence="5 15" id="KW-0808">Transferase</keyword>
<evidence type="ECO:0000256" key="2">
    <source>
        <dbReference type="ARBA" id="ARBA00009026"/>
    </source>
</evidence>
<dbReference type="EC" id="2.1.1.386" evidence="11"/>
<dbReference type="Pfam" id="PF13649">
    <property type="entry name" value="Methyltransf_25"/>
    <property type="match status" value="1"/>
</dbReference>
<keyword evidence="9" id="KW-0694">RNA-binding</keyword>
<keyword evidence="7" id="KW-0479">Metal-binding</keyword>
<evidence type="ECO:0000256" key="1">
    <source>
        <dbReference type="ARBA" id="ARBA00001946"/>
    </source>
</evidence>
<dbReference type="PANTHER" id="PTHR21404">
    <property type="entry name" value="HEN1"/>
    <property type="match status" value="1"/>
</dbReference>
<proteinExistence type="inferred from homology"/>
<accession>A0A2R5EUA7</accession>
<protein>
    <recommendedName>
        <fullName evidence="3">Small RNA 2'-O-methyltransferase</fullName>
        <ecNumber evidence="11">2.1.1.386</ecNumber>
    </recommendedName>
</protein>
<keyword evidence="4 15" id="KW-0489">Methyltransferase</keyword>
<dbReference type="GO" id="GO:0001510">
    <property type="term" value="P:RNA methylation"/>
    <property type="evidence" value="ECO:0007669"/>
    <property type="project" value="InterPro"/>
</dbReference>
<comment type="cofactor">
    <cofactor evidence="1">
        <name>Mg(2+)</name>
        <dbReference type="ChEBI" id="CHEBI:18420"/>
    </cofactor>
</comment>
<reference evidence="15 16" key="1">
    <citation type="submission" date="2017-08" db="EMBL/GenBank/DDBJ databases">
        <title>Substantial Increase in Enzyme Production by Combined Drug-Resistance Mutations in Paenibacillus agaridevorans.</title>
        <authorList>
            <person name="Tanaka Y."/>
            <person name="Funane K."/>
            <person name="Hosaka T."/>
            <person name="Shiwa Y."/>
            <person name="Fujita N."/>
            <person name="Miyazaki T."/>
            <person name="Yoshikawa H."/>
            <person name="Murakami K."/>
            <person name="Kasahara K."/>
            <person name="Inaoka T."/>
            <person name="Hiraga Y."/>
            <person name="Ochi K."/>
        </authorList>
    </citation>
    <scope>NUCLEOTIDE SEQUENCE [LARGE SCALE GENOMIC DNA]</scope>
    <source>
        <strain evidence="15 16">T-3040</strain>
    </source>
</reference>
<sequence length="424" mass="49049">MAIVQLSSSNPMFSFLIRKNPGAGMLLRSVRQGMAYGWYTNEDSFNVYFKDADNGVSYKQHENDRFEYLNVSRYNTPLFPLNAINEFFAAPFKKHDERDTEGYEHSFVINMIHIDRLHYIAFFEKHMKDYAFELEHLAGKSYRLTVRTSLSLYHLLHAVSVLCLFLSMFGNEYIDISAEILDKYIRSLHVIDAPFYIRSLFARNFLTTRELFKKHAAEIERSGLYEIRLAYGNTAQQRRSFVSGKLAFDDTPLLDIGCGEGYYAMSFAGKIETTYYAIDIEEELLATVARKAEKKGIDNIALFRSLDHFLESYNGETVDVILTEVVEHMEEAMAADFVKQICDSVAFRQLILTTPNSAFNGYYELEELRHDDHKWEKDEAEFRAWLEASIGETEYDIEYISIGDSVNGVHTTQGAIIKRKELQR</sequence>
<dbReference type="GO" id="GO:0005737">
    <property type="term" value="C:cytoplasm"/>
    <property type="evidence" value="ECO:0007669"/>
    <property type="project" value="TreeGrafter"/>
</dbReference>
<dbReference type="GO" id="GO:0090486">
    <property type="term" value="F:small RNA 2'-O-methyltransferase activity"/>
    <property type="evidence" value="ECO:0007669"/>
    <property type="project" value="UniProtKB-EC"/>
</dbReference>
<evidence type="ECO:0000313" key="15">
    <source>
        <dbReference type="EMBL" id="GBG09259.1"/>
    </source>
</evidence>
<dbReference type="CDD" id="cd02440">
    <property type="entry name" value="AdoMet_MTases"/>
    <property type="match status" value="1"/>
</dbReference>
<dbReference type="InterPro" id="IPR053890">
    <property type="entry name" value="Hen1-like_N"/>
</dbReference>
<evidence type="ECO:0000313" key="16">
    <source>
        <dbReference type="Proteomes" id="UP000245202"/>
    </source>
</evidence>
<keyword evidence="8" id="KW-0460">Magnesium</keyword>
<evidence type="ECO:0000256" key="12">
    <source>
        <dbReference type="ARBA" id="ARBA00048418"/>
    </source>
</evidence>
<evidence type="ECO:0000256" key="8">
    <source>
        <dbReference type="ARBA" id="ARBA00022842"/>
    </source>
</evidence>
<evidence type="ECO:0000256" key="9">
    <source>
        <dbReference type="ARBA" id="ARBA00022884"/>
    </source>
</evidence>
<feature type="domain" description="Hen1-like N-terminal" evidence="14">
    <location>
        <begin position="3"/>
        <end position="221"/>
    </location>
</feature>
<keyword evidence="6" id="KW-0949">S-adenosyl-L-methionine</keyword>
<evidence type="ECO:0000259" key="13">
    <source>
        <dbReference type="Pfam" id="PF13649"/>
    </source>
</evidence>
<dbReference type="PANTHER" id="PTHR21404:SF3">
    <property type="entry name" value="SMALL RNA 2'-O-METHYLTRANSFERASE"/>
    <property type="match status" value="1"/>
</dbReference>
<evidence type="ECO:0000256" key="3">
    <source>
        <dbReference type="ARBA" id="ARBA00021330"/>
    </source>
</evidence>
<keyword evidence="16" id="KW-1185">Reference proteome</keyword>
<feature type="domain" description="Methyltransferase" evidence="13">
    <location>
        <begin position="254"/>
        <end position="343"/>
    </location>
</feature>
<evidence type="ECO:0000256" key="4">
    <source>
        <dbReference type="ARBA" id="ARBA00022603"/>
    </source>
</evidence>
<dbReference type="AlphaFoldDB" id="A0A2R5EUA7"/>
<dbReference type="InterPro" id="IPR026610">
    <property type="entry name" value="Hen1"/>
</dbReference>
<evidence type="ECO:0000256" key="5">
    <source>
        <dbReference type="ARBA" id="ARBA00022679"/>
    </source>
</evidence>
<gene>
    <name evidence="15" type="ORF">PAT3040_03900</name>
</gene>
<organism evidence="15 16">
    <name type="scientific">Paenibacillus agaridevorans</name>
    <dbReference type="NCBI Taxonomy" id="171404"/>
    <lineage>
        <taxon>Bacteria</taxon>
        <taxon>Bacillati</taxon>
        <taxon>Bacillota</taxon>
        <taxon>Bacilli</taxon>
        <taxon>Bacillales</taxon>
        <taxon>Paenibacillaceae</taxon>
        <taxon>Paenibacillus</taxon>
    </lineage>
</organism>
<dbReference type="EMBL" id="BDQX01000208">
    <property type="protein sequence ID" value="GBG09259.1"/>
    <property type="molecule type" value="Genomic_DNA"/>
</dbReference>
<evidence type="ECO:0000259" key="14">
    <source>
        <dbReference type="Pfam" id="PF22032"/>
    </source>
</evidence>
<dbReference type="GO" id="GO:0046872">
    <property type="term" value="F:metal ion binding"/>
    <property type="evidence" value="ECO:0007669"/>
    <property type="project" value="UniProtKB-KW"/>
</dbReference>
<dbReference type="GO" id="GO:0003723">
    <property type="term" value="F:RNA binding"/>
    <property type="evidence" value="ECO:0007669"/>
    <property type="project" value="UniProtKB-KW"/>
</dbReference>
<dbReference type="InterPro" id="IPR041698">
    <property type="entry name" value="Methyltransf_25"/>
</dbReference>